<evidence type="ECO:0000256" key="1">
    <source>
        <dbReference type="ARBA" id="ARBA00022529"/>
    </source>
</evidence>
<dbReference type="InterPro" id="IPR002196">
    <property type="entry name" value="Glyco_hydro_24"/>
</dbReference>
<dbReference type="InterPro" id="IPR052619">
    <property type="entry name" value="Phage_lysozyme-like"/>
</dbReference>
<keyword evidence="3" id="KW-0732">Signal</keyword>
<keyword evidence="1" id="KW-0929">Antimicrobial</keyword>
<dbReference type="Gene3D" id="1.10.530.40">
    <property type="match status" value="1"/>
</dbReference>
<dbReference type="Pfam" id="PF00959">
    <property type="entry name" value="Phage_lysozyme"/>
    <property type="match status" value="1"/>
</dbReference>
<feature type="chain" id="PRO_5012388058" evidence="3">
    <location>
        <begin position="19"/>
        <end position="177"/>
    </location>
</feature>
<protein>
    <submittedName>
        <fullName evidence="4">Phage lysozyme 2</fullName>
    </submittedName>
</protein>
<dbReference type="GO" id="GO:0042742">
    <property type="term" value="P:defense response to bacterium"/>
    <property type="evidence" value="ECO:0007669"/>
    <property type="project" value="UniProtKB-KW"/>
</dbReference>
<organism evidence="4">
    <name type="scientific">Veneroida sp. qicaibei</name>
    <dbReference type="NCBI Taxonomy" id="1739613"/>
    <lineage>
        <taxon>Eukaryota</taxon>
        <taxon>Metazoa</taxon>
        <taxon>Spiralia</taxon>
        <taxon>Lophotrochozoa</taxon>
        <taxon>Mollusca</taxon>
        <taxon>Bivalvia</taxon>
        <taxon>Autobranchia</taxon>
        <taxon>Heteroconchia</taxon>
        <taxon>Euheterodonta</taxon>
        <taxon>Imparidentia</taxon>
        <taxon>Neoheterodontei</taxon>
        <taxon>Venerida</taxon>
    </lineage>
</organism>
<proteinExistence type="evidence at transcript level"/>
<dbReference type="GO" id="GO:0016998">
    <property type="term" value="P:cell wall macromolecule catabolic process"/>
    <property type="evidence" value="ECO:0007669"/>
    <property type="project" value="InterPro"/>
</dbReference>
<dbReference type="AlphaFoldDB" id="A0A1N7TAU2"/>
<dbReference type="InterPro" id="IPR023346">
    <property type="entry name" value="Lysozyme-like_dom_sf"/>
</dbReference>
<dbReference type="GO" id="GO:0003796">
    <property type="term" value="F:lysozyme activity"/>
    <property type="evidence" value="ECO:0007669"/>
    <property type="project" value="InterPro"/>
</dbReference>
<sequence length="177" mass="19662">MRFLSTCVVIVAVVYASAEKRFLNNYACGITSTIADSIKAQLKIGEGYKTVIYRDSRGYLTFGIGHLVTHNDPEYGKPAGTHVSTARIDSAFQSDFTSAVNTFHSIFPHCSSLPREVKEIIVNMAFNLGGGLRNFHNFILAVNSHNWSKAADEMKGSAWYHQVGNRFVRLVARMRAV</sequence>
<dbReference type="GO" id="GO:0009253">
    <property type="term" value="P:peptidoglycan catabolic process"/>
    <property type="evidence" value="ECO:0007669"/>
    <property type="project" value="InterPro"/>
</dbReference>
<dbReference type="PANTHER" id="PTHR37406">
    <property type="entry name" value="T4-TYPE LYSOZYME 1-RELATED"/>
    <property type="match status" value="1"/>
</dbReference>
<dbReference type="EMBL" id="KT934037">
    <property type="protein sequence ID" value="ALL27392.1"/>
    <property type="molecule type" value="mRNA"/>
</dbReference>
<reference evidence="4" key="1">
    <citation type="submission" date="2015-10" db="EMBL/GenBank/DDBJ databases">
        <title>The enemy of my enemy is my friend: Cambrian domestication of bacteriophage lysozyme genes by the bivalve genomes.</title>
        <authorList>
            <person name="Ren Q."/>
            <person name="Wang C."/>
            <person name="Jin M."/>
            <person name="Lan J."/>
            <person name="Ye T."/>
            <person name="Hui K."/>
            <person name="Tan J."/>
            <person name="Wang Z."/>
            <person name="Wang W."/>
            <person name="Han G."/>
        </authorList>
    </citation>
    <scope>NUCLEOTIDE SEQUENCE</scope>
</reference>
<evidence type="ECO:0000256" key="3">
    <source>
        <dbReference type="SAM" id="SignalP"/>
    </source>
</evidence>
<dbReference type="GO" id="GO:0031640">
    <property type="term" value="P:killing of cells of another organism"/>
    <property type="evidence" value="ECO:0007669"/>
    <property type="project" value="UniProtKB-KW"/>
</dbReference>
<feature type="signal peptide" evidence="3">
    <location>
        <begin position="1"/>
        <end position="18"/>
    </location>
</feature>
<dbReference type="PANTHER" id="PTHR37406:SF1">
    <property type="entry name" value="T4-TYPE LYSOZYME 1-RELATED"/>
    <property type="match status" value="1"/>
</dbReference>
<keyword evidence="2" id="KW-0081">Bacteriolytic enzyme</keyword>
<accession>A0A1N7TAU2</accession>
<dbReference type="SUPFAM" id="SSF53955">
    <property type="entry name" value="Lysozyme-like"/>
    <property type="match status" value="1"/>
</dbReference>
<evidence type="ECO:0000313" key="4">
    <source>
        <dbReference type="EMBL" id="ALL27392.1"/>
    </source>
</evidence>
<evidence type="ECO:0000256" key="2">
    <source>
        <dbReference type="ARBA" id="ARBA00022638"/>
    </source>
</evidence>
<name>A0A1N7TAU2_9BIVA</name>
<dbReference type="InterPro" id="IPR023347">
    <property type="entry name" value="Lysozyme_dom_sf"/>
</dbReference>